<evidence type="ECO:0000313" key="3">
    <source>
        <dbReference type="Proteomes" id="UP000596063"/>
    </source>
</evidence>
<feature type="domain" description="Methyltransferase" evidence="1">
    <location>
        <begin position="63"/>
        <end position="140"/>
    </location>
</feature>
<dbReference type="GO" id="GO:0008168">
    <property type="term" value="F:methyltransferase activity"/>
    <property type="evidence" value="ECO:0007669"/>
    <property type="project" value="UniProtKB-KW"/>
</dbReference>
<accession>A0A7T4QYU5</accession>
<dbReference type="PANTHER" id="PTHR14614:SF132">
    <property type="entry name" value="PROTEIN-LYSINE METHYLTRANSFERASE C42C1.13"/>
    <property type="match status" value="1"/>
</dbReference>
<dbReference type="SUPFAM" id="SSF53335">
    <property type="entry name" value="S-adenosyl-L-methionine-dependent methyltransferases"/>
    <property type="match status" value="1"/>
</dbReference>
<evidence type="ECO:0000259" key="1">
    <source>
        <dbReference type="Pfam" id="PF13649"/>
    </source>
</evidence>
<dbReference type="PANTHER" id="PTHR14614">
    <property type="entry name" value="HEPATOCELLULAR CARCINOMA-ASSOCIATED ANTIGEN"/>
    <property type="match status" value="1"/>
</dbReference>
<dbReference type="InterPro" id="IPR029063">
    <property type="entry name" value="SAM-dependent_MTases_sf"/>
</dbReference>
<dbReference type="Pfam" id="PF13649">
    <property type="entry name" value="Methyltransf_25"/>
    <property type="match status" value="1"/>
</dbReference>
<organism evidence="2 3">
    <name type="scientific">Spongiibacter nanhainus</name>
    <dbReference type="NCBI Taxonomy" id="2794344"/>
    <lineage>
        <taxon>Bacteria</taxon>
        <taxon>Pseudomonadati</taxon>
        <taxon>Pseudomonadota</taxon>
        <taxon>Gammaproteobacteria</taxon>
        <taxon>Cellvibrionales</taxon>
        <taxon>Spongiibacteraceae</taxon>
        <taxon>Spongiibacter</taxon>
    </lineage>
</organism>
<keyword evidence="2" id="KW-0808">Transferase</keyword>
<name>A0A7T4QYU5_9GAMM</name>
<dbReference type="Gene3D" id="3.40.50.150">
    <property type="entry name" value="Vaccinia Virus protein VP39"/>
    <property type="match status" value="1"/>
</dbReference>
<keyword evidence="2" id="KW-0489">Methyltransferase</keyword>
<dbReference type="InterPro" id="IPR019410">
    <property type="entry name" value="Methyltransf_16"/>
</dbReference>
<evidence type="ECO:0000313" key="2">
    <source>
        <dbReference type="EMBL" id="QQD17179.1"/>
    </source>
</evidence>
<dbReference type="Proteomes" id="UP000596063">
    <property type="component" value="Chromosome"/>
</dbReference>
<dbReference type="KEGG" id="snan:I6N98_12485"/>
<dbReference type="RefSeq" id="WP_198568681.1">
    <property type="nucleotide sequence ID" value="NZ_CP066167.1"/>
</dbReference>
<dbReference type="CDD" id="cd02440">
    <property type="entry name" value="AdoMet_MTases"/>
    <property type="match status" value="1"/>
</dbReference>
<dbReference type="AlphaFoldDB" id="A0A7T4QYU5"/>
<dbReference type="InterPro" id="IPR041698">
    <property type="entry name" value="Methyltransf_25"/>
</dbReference>
<sequence length="206" mass="23173">MPHSSPHLRQYYGINYPLAGHPVRRRLKRDHPATTLHGHKVWGSALLMMDWLSREPLPPGSRVVEVGCGWGLLSTYCAKQQACEVTASDIDPAVRPYINALAGLNDVELAWRQAEFADWDAALLSEIDVLIASDICFWDQLAEPVWQLINRGIDSGVSQILITDPLRPPFIEVAEACIEDFHAELLPLTIDTPRRHRGALLRIENR</sequence>
<protein>
    <submittedName>
        <fullName evidence="2">Methyltransferase domain-containing protein</fullName>
    </submittedName>
</protein>
<proteinExistence type="predicted"/>
<reference evidence="2 3" key="1">
    <citation type="submission" date="2020-12" db="EMBL/GenBank/DDBJ databases">
        <authorList>
            <person name="Shan Y."/>
        </authorList>
    </citation>
    <scope>NUCLEOTIDE SEQUENCE [LARGE SCALE GENOMIC DNA]</scope>
    <source>
        <strain evidence="3">csc3.9</strain>
    </source>
</reference>
<dbReference type="EMBL" id="CP066167">
    <property type="protein sequence ID" value="QQD17179.1"/>
    <property type="molecule type" value="Genomic_DNA"/>
</dbReference>
<gene>
    <name evidence="2" type="ORF">I6N98_12485</name>
</gene>
<dbReference type="GO" id="GO:0032259">
    <property type="term" value="P:methylation"/>
    <property type="evidence" value="ECO:0007669"/>
    <property type="project" value="UniProtKB-KW"/>
</dbReference>
<keyword evidence="3" id="KW-1185">Reference proteome</keyword>